<feature type="non-terminal residue" evidence="1">
    <location>
        <position position="344"/>
    </location>
</feature>
<feature type="non-terminal residue" evidence="1">
    <location>
        <position position="1"/>
    </location>
</feature>
<dbReference type="Proteomes" id="UP001189429">
    <property type="component" value="Unassembled WGS sequence"/>
</dbReference>
<protein>
    <submittedName>
        <fullName evidence="1">Uncharacterized protein</fullName>
    </submittedName>
</protein>
<evidence type="ECO:0000313" key="1">
    <source>
        <dbReference type="EMBL" id="CAK0845876.1"/>
    </source>
</evidence>
<dbReference type="EMBL" id="CAUYUJ010014772">
    <property type="protein sequence ID" value="CAK0845876.1"/>
    <property type="molecule type" value="Genomic_DNA"/>
</dbReference>
<organism evidence="1 2">
    <name type="scientific">Prorocentrum cordatum</name>
    <dbReference type="NCBI Taxonomy" id="2364126"/>
    <lineage>
        <taxon>Eukaryota</taxon>
        <taxon>Sar</taxon>
        <taxon>Alveolata</taxon>
        <taxon>Dinophyceae</taxon>
        <taxon>Prorocentrales</taxon>
        <taxon>Prorocentraceae</taxon>
        <taxon>Prorocentrum</taxon>
    </lineage>
</organism>
<sequence>AGDENVAASDHAHDADDASGKDFAINNHLVFFNSKAVPAGNFTYKFGILVSGRAAMLTCADISKGITAKLLNAHNYNWDESHFSAIAAKMGEAHAKAHPESHEEHHRYSVAIGDFNISDQPVYSYDTPTATWSAATPHARADGNANAWRQLFRTMTEFPTGQPTRFSKATRTASAIDRAFISTDEHALLHNDISYEINREAVALSNARLSDHALVVLRLRETTVKPLGERAMPSLIFKMPRYRHHNETFYNLSSIQHMGVEGRWRATKILMREAARLTRDEAQQCRKDDISDFARQGRLITARAISRAVWQNNTPTAELLIATTTLGKEQLLIHDTMVALLDPR</sequence>
<reference evidence="1" key="1">
    <citation type="submission" date="2023-10" db="EMBL/GenBank/DDBJ databases">
        <authorList>
            <person name="Chen Y."/>
            <person name="Shah S."/>
            <person name="Dougan E. K."/>
            <person name="Thang M."/>
            <person name="Chan C."/>
        </authorList>
    </citation>
    <scope>NUCLEOTIDE SEQUENCE [LARGE SCALE GENOMIC DNA]</scope>
</reference>
<proteinExistence type="predicted"/>
<accession>A0ABN9TIY5</accession>
<dbReference type="InterPro" id="IPR036691">
    <property type="entry name" value="Endo/exonu/phosph_ase_sf"/>
</dbReference>
<keyword evidence="2" id="KW-1185">Reference proteome</keyword>
<comment type="caution">
    <text evidence="1">The sequence shown here is derived from an EMBL/GenBank/DDBJ whole genome shotgun (WGS) entry which is preliminary data.</text>
</comment>
<evidence type="ECO:0000313" key="2">
    <source>
        <dbReference type="Proteomes" id="UP001189429"/>
    </source>
</evidence>
<dbReference type="Gene3D" id="3.60.10.10">
    <property type="entry name" value="Endonuclease/exonuclease/phosphatase"/>
    <property type="match status" value="1"/>
</dbReference>
<dbReference type="SUPFAM" id="SSF56219">
    <property type="entry name" value="DNase I-like"/>
    <property type="match status" value="1"/>
</dbReference>
<name>A0ABN9TIY5_9DINO</name>
<gene>
    <name evidence="1" type="ORF">PCOR1329_LOCUS39531</name>
</gene>